<feature type="compositionally biased region" description="Basic and acidic residues" evidence="3">
    <location>
        <begin position="600"/>
        <end position="612"/>
    </location>
</feature>
<proteinExistence type="predicted"/>
<protein>
    <recommendedName>
        <fullName evidence="8">Sphingomyelin phosphodiesterase</fullName>
    </recommendedName>
</protein>
<dbReference type="SUPFAM" id="SSF56219">
    <property type="entry name" value="DNase I-like"/>
    <property type="match status" value="1"/>
</dbReference>
<dbReference type="Pfam" id="PF00501">
    <property type="entry name" value="AMP-binding"/>
    <property type="match status" value="1"/>
</dbReference>
<dbReference type="InterPro" id="IPR000873">
    <property type="entry name" value="AMP-dep_synth/lig_dom"/>
</dbReference>
<name>A0A813JR48_POLGL</name>
<reference evidence="6" key="1">
    <citation type="submission" date="2021-02" db="EMBL/GenBank/DDBJ databases">
        <authorList>
            <person name="Dougan E. K."/>
            <person name="Rhodes N."/>
            <person name="Thang M."/>
            <person name="Chan C."/>
        </authorList>
    </citation>
    <scope>NUCLEOTIDE SEQUENCE</scope>
</reference>
<feature type="non-terminal residue" evidence="6">
    <location>
        <position position="1275"/>
    </location>
</feature>
<keyword evidence="2" id="KW-0067">ATP-binding</keyword>
<accession>A0A813JR48</accession>
<sequence>MGRAASDQFVDMLNQFLEAQQAYCDAKGEELFEIPEALRAQLCPMFHCVSWWRLDDLLKRCEDEFVNAYQEAELKKHGRSSRMQGNFHMEVLRGLKPHSAEEAFERAAKRERAIFSMSPQQWQASNYWELGECVPGCRQLSLLSFNLNILAFGVSYWSPGLGEHSGSRLRGFLERVRRELEAEAQSKLEGVRGQSLPRNSLDVIALQELFASPFVPGFCSQAYAVRAMADMGYTAVIGPKPSFLDLSLRGKWTDSGLVIFSRLPVVESKSLRFAAGAAMDAGACKGAMWARIELANGRFLDVFNCHLQASHTGAGAEIYDRIRQSQLAELREFVQLSGTEHPYVLTGDFNVDAIPEPSDPMGTYGISFRPPRQESEDYQRMVLGLDPNRCLIDLLCGPTRDEPLGPTNRFLGHSSEPRHPCTRPPRLRMPDSARYVARHKYPQRLDYIFYRPTLNSLVEHSDSNIEKFEVQGEPFEYLSDHFGIRANFRLRCSFAWSSALQAKPQGATDSEASASRSLLLGRFAQLAAVTALPLAAAWALPRVLLRSWLDVKRLQVILPSAALVATALSTSRLTRGHKEEQQPRLERGQSLMAEAASPDFRQRREAQSERPARTVASSPYDSFNGTVESYRARRCIGRRSMCPDGTLSDYTWLSYGEAQREVLRVSSGLHRKFGLKRNARVGLLGDASAEWLLCDLALMRCGANTVCLAAPASVVGSAPSPAAAADEGSTLVGLELLLCSPDWVEYFVDVCRGPGEVPSCPVVTFTPLAPTLAAMAHHRGLQVWDLEFIAHFGEVAGWVPYVGVGGFEVFTTMYRSRSGTKSELAGVSVSLRGLALAAHSVGQALGLRSDDVHFSYAWPAFAAERVVLHAVLAAGGGVGFFGGVRSPQIFEDIRRLRPTFLLGTPSLFRRQITRLRDKHVGPLGRLCFRIQRWALRHSKGSQAVLGFQPPDRQTRLTQAVARLARPFVIARGVLLGPRTRLRFVLALCTVGSTALPPERCLWMRLLLGCPVLKGFVSVEAGGLVTLGEAPYFEDAAAEAFAVGRELPGVQIEMLPLKLPALEELTILGSLQAGMELGTIQIRGLAGANEARVGVVCGRRGEDLFVFGRLVSLQESRGGQGALCEALEQLLVQVAGPWLMQLLLVARPAGVVGIAAVRLEEVWRLARWWGIDGASSGEDLCKDPRVLALCLRELQKSAQKKHFSEAEMPRALHLQAASFSLEAGLQTPTFQLRRDALLPMFSSTIDQLFLDLNAASDLPGMSPGRDEDGFDDVQPG</sequence>
<feature type="domain" description="Endonuclease/exonuclease/phosphatase" evidence="5">
    <location>
        <begin position="171"/>
        <end position="481"/>
    </location>
</feature>
<dbReference type="Pfam" id="PF03372">
    <property type="entry name" value="Exo_endo_phos"/>
    <property type="match status" value="1"/>
</dbReference>
<dbReference type="Gene3D" id="3.40.50.12780">
    <property type="entry name" value="N-terminal domain of ligase-like"/>
    <property type="match status" value="1"/>
</dbReference>
<gene>
    <name evidence="6" type="ORF">PGLA2088_LOCUS25060</name>
</gene>
<evidence type="ECO:0000256" key="1">
    <source>
        <dbReference type="ARBA" id="ARBA00022741"/>
    </source>
</evidence>
<evidence type="ECO:0008006" key="8">
    <source>
        <dbReference type="Google" id="ProtNLM"/>
    </source>
</evidence>
<dbReference type="EMBL" id="CAJNNW010026618">
    <property type="protein sequence ID" value="CAE8686611.1"/>
    <property type="molecule type" value="Genomic_DNA"/>
</dbReference>
<dbReference type="GO" id="GO:0005524">
    <property type="term" value="F:ATP binding"/>
    <property type="evidence" value="ECO:0007669"/>
    <property type="project" value="UniProtKB-KW"/>
</dbReference>
<dbReference type="AlphaFoldDB" id="A0A813JR48"/>
<dbReference type="SUPFAM" id="SSF56801">
    <property type="entry name" value="Acetyl-CoA synthetase-like"/>
    <property type="match status" value="1"/>
</dbReference>
<feature type="domain" description="AMP-dependent synthetase/ligase" evidence="4">
    <location>
        <begin position="648"/>
        <end position="1052"/>
    </location>
</feature>
<dbReference type="PANTHER" id="PTHR43272">
    <property type="entry name" value="LONG-CHAIN-FATTY-ACID--COA LIGASE"/>
    <property type="match status" value="1"/>
</dbReference>
<feature type="region of interest" description="Disordered" evidence="3">
    <location>
        <begin position="406"/>
        <end position="428"/>
    </location>
</feature>
<dbReference type="PANTHER" id="PTHR43272:SF33">
    <property type="entry name" value="AMP-BINDING DOMAIN-CONTAINING PROTEIN-RELATED"/>
    <property type="match status" value="1"/>
</dbReference>
<dbReference type="InterPro" id="IPR036691">
    <property type="entry name" value="Endo/exonu/phosph_ase_sf"/>
</dbReference>
<dbReference type="GO" id="GO:0004467">
    <property type="term" value="F:long-chain fatty acid-CoA ligase activity"/>
    <property type="evidence" value="ECO:0007669"/>
    <property type="project" value="TreeGrafter"/>
</dbReference>
<keyword evidence="1" id="KW-0547">Nucleotide-binding</keyword>
<evidence type="ECO:0000313" key="6">
    <source>
        <dbReference type="EMBL" id="CAE8686611.1"/>
    </source>
</evidence>
<feature type="region of interest" description="Disordered" evidence="3">
    <location>
        <begin position="596"/>
        <end position="620"/>
    </location>
</feature>
<evidence type="ECO:0000259" key="5">
    <source>
        <dbReference type="Pfam" id="PF03372"/>
    </source>
</evidence>
<evidence type="ECO:0000256" key="2">
    <source>
        <dbReference type="ARBA" id="ARBA00022840"/>
    </source>
</evidence>
<dbReference type="Proteomes" id="UP000626109">
    <property type="component" value="Unassembled WGS sequence"/>
</dbReference>
<evidence type="ECO:0000259" key="4">
    <source>
        <dbReference type="Pfam" id="PF00501"/>
    </source>
</evidence>
<dbReference type="Gene3D" id="3.60.10.10">
    <property type="entry name" value="Endonuclease/exonuclease/phosphatase"/>
    <property type="match status" value="1"/>
</dbReference>
<evidence type="ECO:0000313" key="7">
    <source>
        <dbReference type="Proteomes" id="UP000626109"/>
    </source>
</evidence>
<dbReference type="InterPro" id="IPR005135">
    <property type="entry name" value="Endo/exonuclease/phosphatase"/>
</dbReference>
<comment type="caution">
    <text evidence="6">The sequence shown here is derived from an EMBL/GenBank/DDBJ whole genome shotgun (WGS) entry which is preliminary data.</text>
</comment>
<organism evidence="6 7">
    <name type="scientific">Polarella glacialis</name>
    <name type="common">Dinoflagellate</name>
    <dbReference type="NCBI Taxonomy" id="89957"/>
    <lineage>
        <taxon>Eukaryota</taxon>
        <taxon>Sar</taxon>
        <taxon>Alveolata</taxon>
        <taxon>Dinophyceae</taxon>
        <taxon>Suessiales</taxon>
        <taxon>Suessiaceae</taxon>
        <taxon>Polarella</taxon>
    </lineage>
</organism>
<evidence type="ECO:0000256" key="3">
    <source>
        <dbReference type="SAM" id="MobiDB-lite"/>
    </source>
</evidence>
<dbReference type="InterPro" id="IPR042099">
    <property type="entry name" value="ANL_N_sf"/>
</dbReference>
<dbReference type="GO" id="GO:0016020">
    <property type="term" value="C:membrane"/>
    <property type="evidence" value="ECO:0007669"/>
    <property type="project" value="TreeGrafter"/>
</dbReference>